<name>A0A8H7F8R0_AGABI</name>
<gene>
    <name evidence="2" type="ORF">Agabi119p4_2215</name>
</gene>
<accession>A0A8H7F8R0</accession>
<evidence type="ECO:0000313" key="2">
    <source>
        <dbReference type="EMBL" id="KAF7782839.1"/>
    </source>
</evidence>
<protein>
    <recommendedName>
        <fullName evidence="1">BTB domain-containing protein</fullName>
    </recommendedName>
</protein>
<dbReference type="AlphaFoldDB" id="A0A8H7F8R0"/>
<comment type="caution">
    <text evidence="2">The sequence shown here is derived from an EMBL/GenBank/DDBJ whole genome shotgun (WGS) entry which is preliminary data.</text>
</comment>
<sequence>MPDGDMNSFNIRGGDLYLTVGPNQARFRIHSHFLIRESDWWRNELLGAESSPDAPLRKGNGFASAYPLRDESPEDFRLFLGVIYNTSYGNYAHITTMQWMVVLRYALKWRFKEVEALAIRCLERQRMNIAERIILYQRNKIPNKYILPYYSELVSRPEGLELEECRILGHKNLCFLYHAQRDLYAKRLSSQSAGGPDDLDNVEIGKIVKEAYRKTLNNVDPTPDRN</sequence>
<dbReference type="Gene3D" id="3.30.710.10">
    <property type="entry name" value="Potassium Channel Kv1.1, Chain A"/>
    <property type="match status" value="1"/>
</dbReference>
<feature type="domain" description="BTB" evidence="1">
    <location>
        <begin position="14"/>
        <end position="85"/>
    </location>
</feature>
<dbReference type="EMBL" id="JABXXO010000003">
    <property type="protein sequence ID" value="KAF7782839.1"/>
    <property type="molecule type" value="Genomic_DNA"/>
</dbReference>
<dbReference type="PROSITE" id="PS50097">
    <property type="entry name" value="BTB"/>
    <property type="match status" value="1"/>
</dbReference>
<dbReference type="InterPro" id="IPR011333">
    <property type="entry name" value="SKP1/BTB/POZ_sf"/>
</dbReference>
<dbReference type="InterPro" id="IPR000210">
    <property type="entry name" value="BTB/POZ_dom"/>
</dbReference>
<organism evidence="2 3">
    <name type="scientific">Agaricus bisporus var. burnettii</name>
    <dbReference type="NCBI Taxonomy" id="192524"/>
    <lineage>
        <taxon>Eukaryota</taxon>
        <taxon>Fungi</taxon>
        <taxon>Dikarya</taxon>
        <taxon>Basidiomycota</taxon>
        <taxon>Agaricomycotina</taxon>
        <taxon>Agaricomycetes</taxon>
        <taxon>Agaricomycetidae</taxon>
        <taxon>Agaricales</taxon>
        <taxon>Agaricineae</taxon>
        <taxon>Agaricaceae</taxon>
        <taxon>Agaricus</taxon>
    </lineage>
</organism>
<dbReference type="Proteomes" id="UP000629468">
    <property type="component" value="Unassembled WGS sequence"/>
</dbReference>
<proteinExistence type="predicted"/>
<reference evidence="2 3" key="1">
    <citation type="journal article" name="Sci. Rep.">
        <title>Telomere-to-telomere assembled and centromere annotated genomes of the two main subspecies of the button mushroom Agaricus bisporus reveal especially polymorphic chromosome ends.</title>
        <authorList>
            <person name="Sonnenberg A.S.M."/>
            <person name="Sedaghat-Telgerd N."/>
            <person name="Lavrijssen B."/>
            <person name="Ohm R.A."/>
            <person name="Hendrickx P.M."/>
            <person name="Scholtmeijer K."/>
            <person name="Baars J.J.P."/>
            <person name="van Peer A."/>
        </authorList>
    </citation>
    <scope>NUCLEOTIDE SEQUENCE [LARGE SCALE GENOMIC DNA]</scope>
    <source>
        <strain evidence="2 3">H119_p4</strain>
    </source>
</reference>
<evidence type="ECO:0000313" key="3">
    <source>
        <dbReference type="Proteomes" id="UP000629468"/>
    </source>
</evidence>
<evidence type="ECO:0000259" key="1">
    <source>
        <dbReference type="PROSITE" id="PS50097"/>
    </source>
</evidence>